<reference evidence="2 3" key="1">
    <citation type="submission" date="2018-12" db="EMBL/GenBank/DDBJ databases">
        <title>Mesorhizobium carbonis sp. nov., isolated from coal mine water.</title>
        <authorList>
            <person name="Xin W."/>
            <person name="Xu Z."/>
            <person name="Xiang F."/>
            <person name="Zhang J."/>
            <person name="Xi L."/>
            <person name="Liu J."/>
        </authorList>
    </citation>
    <scope>NUCLEOTIDE SEQUENCE [LARGE SCALE GENOMIC DNA]</scope>
    <source>
        <strain evidence="2 3">B2.3</strain>
    </source>
</reference>
<dbReference type="Proteomes" id="UP000278398">
    <property type="component" value="Unassembled WGS sequence"/>
</dbReference>
<dbReference type="Gene3D" id="3.10.450.40">
    <property type="match status" value="1"/>
</dbReference>
<organism evidence="2 3">
    <name type="scientific">Aquibium carbonis</name>
    <dbReference type="NCBI Taxonomy" id="2495581"/>
    <lineage>
        <taxon>Bacteria</taxon>
        <taxon>Pseudomonadati</taxon>
        <taxon>Pseudomonadota</taxon>
        <taxon>Alphaproteobacteria</taxon>
        <taxon>Hyphomicrobiales</taxon>
        <taxon>Phyllobacteriaceae</taxon>
        <taxon>Aquibium</taxon>
    </lineage>
</organism>
<dbReference type="InterPro" id="IPR025711">
    <property type="entry name" value="PepSY"/>
</dbReference>
<dbReference type="EMBL" id="RWKW01000034">
    <property type="protein sequence ID" value="RST86532.1"/>
    <property type="molecule type" value="Genomic_DNA"/>
</dbReference>
<sequence length="120" mass="13468">MAERGCQRFVIRRATRDAMAFARILASVLLLVLILPASALADDDDAQRAWRGTRSGEFLPFARLAEIALGQFPGRIVEAELDDDDGRIIYEIKILQRNGRVLEVEIDARTGRILDVDEDD</sequence>
<evidence type="ECO:0000313" key="3">
    <source>
        <dbReference type="Proteomes" id="UP000278398"/>
    </source>
</evidence>
<gene>
    <name evidence="2" type="ORF">EJC49_09615</name>
</gene>
<evidence type="ECO:0000313" key="2">
    <source>
        <dbReference type="EMBL" id="RST86532.1"/>
    </source>
</evidence>
<comment type="caution">
    <text evidence="2">The sequence shown here is derived from an EMBL/GenBank/DDBJ whole genome shotgun (WGS) entry which is preliminary data.</text>
</comment>
<proteinExistence type="predicted"/>
<dbReference type="AlphaFoldDB" id="A0A3S0A7L2"/>
<dbReference type="OrthoDB" id="8478748at2"/>
<evidence type="ECO:0000259" key="1">
    <source>
        <dbReference type="Pfam" id="PF03413"/>
    </source>
</evidence>
<keyword evidence="3" id="KW-1185">Reference proteome</keyword>
<accession>A0A3S0A7L2</accession>
<feature type="domain" description="PepSY" evidence="1">
    <location>
        <begin position="63"/>
        <end position="116"/>
    </location>
</feature>
<dbReference type="Pfam" id="PF03413">
    <property type="entry name" value="PepSY"/>
    <property type="match status" value="1"/>
</dbReference>
<name>A0A3S0A7L2_9HYPH</name>
<protein>
    <submittedName>
        <fullName evidence="2">Peptidase</fullName>
    </submittedName>
</protein>